<keyword evidence="4" id="KW-1133">Transmembrane helix</keyword>
<evidence type="ECO:0000256" key="2">
    <source>
        <dbReference type="ARBA" id="ARBA00022679"/>
    </source>
</evidence>
<evidence type="ECO:0000313" key="5">
    <source>
        <dbReference type="EMBL" id="GAA5531456.1"/>
    </source>
</evidence>
<dbReference type="SUPFAM" id="SSF55729">
    <property type="entry name" value="Acyl-CoA N-acyltransferases (Nat)"/>
    <property type="match status" value="1"/>
</dbReference>
<evidence type="ECO:0000256" key="4">
    <source>
        <dbReference type="SAM" id="Phobius"/>
    </source>
</evidence>
<accession>A0ABP9X9B7</accession>
<gene>
    <name evidence="5" type="ORF">Hgul01_05281</name>
</gene>
<dbReference type="RefSeq" id="WP_345725009.1">
    <property type="nucleotide sequence ID" value="NZ_BAABRU010000052.1"/>
</dbReference>
<reference evidence="5 6" key="1">
    <citation type="submission" date="2024-02" db="EMBL/GenBank/DDBJ databases">
        <title>Herpetosiphon gulosus NBRC 112829.</title>
        <authorList>
            <person name="Ichikawa N."/>
            <person name="Katano-Makiyama Y."/>
            <person name="Hidaka K."/>
        </authorList>
    </citation>
    <scope>NUCLEOTIDE SEQUENCE [LARGE SCALE GENOMIC DNA]</scope>
    <source>
        <strain evidence="5 6">NBRC 112829</strain>
    </source>
</reference>
<sequence>MHEANNDLGNEYIIGPLEQRHDRAAFSCESEPLNDYLKTFARQNDSKRVSKVYVATRQGDKAICGFYTLSAHQVEIPRFPEDMQRKLPKYTHLPALLLGRLARDSSHRGKGLGGLLLGDAIIMFVLTSSIVGAAALVVDAKDENAKKFYAENGFLTFADNPMQLYMTFQKAKSYMPAGAMPTFSKEDIRWK</sequence>
<organism evidence="5 6">
    <name type="scientific">Herpetosiphon gulosus</name>
    <dbReference type="NCBI Taxonomy" id="1973496"/>
    <lineage>
        <taxon>Bacteria</taxon>
        <taxon>Bacillati</taxon>
        <taxon>Chloroflexota</taxon>
        <taxon>Chloroflexia</taxon>
        <taxon>Herpetosiphonales</taxon>
        <taxon>Herpetosiphonaceae</taxon>
        <taxon>Herpetosiphon</taxon>
    </lineage>
</organism>
<comment type="caution">
    <text evidence="5">The sequence shown here is derived from an EMBL/GenBank/DDBJ whole genome shotgun (WGS) entry which is preliminary data.</text>
</comment>
<keyword evidence="3" id="KW-0012">Acyltransferase</keyword>
<dbReference type="PANTHER" id="PTHR36449:SF1">
    <property type="entry name" value="ACETYLTRANSFERASE"/>
    <property type="match status" value="1"/>
</dbReference>
<evidence type="ECO:0008006" key="7">
    <source>
        <dbReference type="Google" id="ProtNLM"/>
    </source>
</evidence>
<evidence type="ECO:0000256" key="1">
    <source>
        <dbReference type="ARBA" id="ARBA00022649"/>
    </source>
</evidence>
<keyword evidence="2" id="KW-0808">Transferase</keyword>
<keyword evidence="4" id="KW-0812">Transmembrane</keyword>
<feature type="transmembrane region" description="Helical" evidence="4">
    <location>
        <begin position="115"/>
        <end position="138"/>
    </location>
</feature>
<dbReference type="Gene3D" id="3.40.630.30">
    <property type="match status" value="1"/>
</dbReference>
<protein>
    <recommendedName>
        <fullName evidence="7">GNAT family N-acetyltransferase</fullName>
    </recommendedName>
</protein>
<dbReference type="EMBL" id="BAABRU010000052">
    <property type="protein sequence ID" value="GAA5531456.1"/>
    <property type="molecule type" value="Genomic_DNA"/>
</dbReference>
<keyword evidence="1" id="KW-1277">Toxin-antitoxin system</keyword>
<keyword evidence="4" id="KW-0472">Membrane</keyword>
<name>A0ABP9X9B7_9CHLR</name>
<evidence type="ECO:0000256" key="3">
    <source>
        <dbReference type="ARBA" id="ARBA00023315"/>
    </source>
</evidence>
<dbReference type="InterPro" id="IPR016181">
    <property type="entry name" value="Acyl_CoA_acyltransferase"/>
</dbReference>
<evidence type="ECO:0000313" key="6">
    <source>
        <dbReference type="Proteomes" id="UP001428290"/>
    </source>
</evidence>
<keyword evidence="6" id="KW-1185">Reference proteome</keyword>
<dbReference type="Proteomes" id="UP001428290">
    <property type="component" value="Unassembled WGS sequence"/>
</dbReference>
<proteinExistence type="predicted"/>
<dbReference type="PANTHER" id="PTHR36449">
    <property type="entry name" value="ACETYLTRANSFERASE-RELATED"/>
    <property type="match status" value="1"/>
</dbReference>